<dbReference type="EMBL" id="BAABJM010000003">
    <property type="protein sequence ID" value="GAA5057798.1"/>
    <property type="molecule type" value="Genomic_DNA"/>
</dbReference>
<evidence type="ECO:0000313" key="2">
    <source>
        <dbReference type="Proteomes" id="UP001500603"/>
    </source>
</evidence>
<dbReference type="InterPro" id="IPR008651">
    <property type="entry name" value="Uncharacterised_HicB"/>
</dbReference>
<dbReference type="SUPFAM" id="SSF143100">
    <property type="entry name" value="TTHA1013/TTHA0281-like"/>
    <property type="match status" value="1"/>
</dbReference>
<dbReference type="Proteomes" id="UP001500603">
    <property type="component" value="Unassembled WGS sequence"/>
</dbReference>
<name>A0ABP9KIN9_9NOCA</name>
<reference evidence="2" key="1">
    <citation type="journal article" date="2019" name="Int. J. Syst. Evol. Microbiol.">
        <title>The Global Catalogue of Microorganisms (GCM) 10K type strain sequencing project: providing services to taxonomists for standard genome sequencing and annotation.</title>
        <authorList>
            <consortium name="The Broad Institute Genomics Platform"/>
            <consortium name="The Broad Institute Genome Sequencing Center for Infectious Disease"/>
            <person name="Wu L."/>
            <person name="Ma J."/>
        </authorList>
    </citation>
    <scope>NUCLEOTIDE SEQUENCE [LARGE SCALE GENOMIC DNA]</scope>
    <source>
        <strain evidence="2">JCM 18298</strain>
    </source>
</reference>
<evidence type="ECO:0008006" key="3">
    <source>
        <dbReference type="Google" id="ProtNLM"/>
    </source>
</evidence>
<dbReference type="InterPro" id="IPR010985">
    <property type="entry name" value="Ribbon_hlx_hlx"/>
</dbReference>
<accession>A0ABP9KIN9</accession>
<comment type="caution">
    <text evidence="1">The sequence shown here is derived from an EMBL/GenBank/DDBJ whole genome shotgun (WGS) entry which is preliminary data.</text>
</comment>
<dbReference type="SUPFAM" id="SSF47598">
    <property type="entry name" value="Ribbon-helix-helix"/>
    <property type="match status" value="1"/>
</dbReference>
<sequence>MSEVRELPNHTHYAYRVLWSPEDGEHVGLCAEFPSLSWLAPTQDEALRGIGGLVREVITDMAGNGESVPRPLSENSYSGRFLVRVSSELHARLAREAAEMKVSLNHLATQRLASHGSC</sequence>
<keyword evidence="2" id="KW-1185">Reference proteome</keyword>
<gene>
    <name evidence="1" type="ORF">GCM10023318_36450</name>
</gene>
<dbReference type="RefSeq" id="WP_345496732.1">
    <property type="nucleotide sequence ID" value="NZ_BAABJM010000003.1"/>
</dbReference>
<evidence type="ECO:0000313" key="1">
    <source>
        <dbReference type="EMBL" id="GAA5057798.1"/>
    </source>
</evidence>
<organism evidence="1 2">
    <name type="scientific">Nocardia callitridis</name>
    <dbReference type="NCBI Taxonomy" id="648753"/>
    <lineage>
        <taxon>Bacteria</taxon>
        <taxon>Bacillati</taxon>
        <taxon>Actinomycetota</taxon>
        <taxon>Actinomycetes</taxon>
        <taxon>Mycobacteriales</taxon>
        <taxon>Nocardiaceae</taxon>
        <taxon>Nocardia</taxon>
    </lineage>
</organism>
<protein>
    <recommendedName>
        <fullName evidence="3">Toxin-antitoxin system HicB family antitoxin</fullName>
    </recommendedName>
</protein>
<proteinExistence type="predicted"/>
<dbReference type="Pfam" id="PF05534">
    <property type="entry name" value="HicB"/>
    <property type="match status" value="1"/>
</dbReference>
<dbReference type="InterPro" id="IPR035069">
    <property type="entry name" value="TTHA1013/TTHA0281-like"/>
</dbReference>